<keyword evidence="1" id="KW-0175">Coiled coil</keyword>
<sequence>MKFVEPRLTVADQWERRCVELTGNLKDLESALATGKEKDIELQRLRDREVSLLADAEGLKKKLLEEKARADKAESSLAVSEAGRQELIKLAEDSVKATEDALKEQILVLSPDFDVSLLRAWKEVVDGQIVDPPSQP</sequence>
<dbReference type="Proteomes" id="UP001341840">
    <property type="component" value="Unassembled WGS sequence"/>
</dbReference>
<reference evidence="2 3" key="1">
    <citation type="journal article" date="2023" name="Plants (Basel)">
        <title>Bridging the Gap: Combining Genomics and Transcriptomics Approaches to Understand Stylosanthes scabra, an Orphan Legume from the Brazilian Caatinga.</title>
        <authorList>
            <person name="Ferreira-Neto J.R.C."/>
            <person name="da Silva M.D."/>
            <person name="Binneck E."/>
            <person name="de Melo N.F."/>
            <person name="da Silva R.H."/>
            <person name="de Melo A.L.T.M."/>
            <person name="Pandolfi V."/>
            <person name="Bustamante F.O."/>
            <person name="Brasileiro-Vidal A.C."/>
            <person name="Benko-Iseppon A.M."/>
        </authorList>
    </citation>
    <scope>NUCLEOTIDE SEQUENCE [LARGE SCALE GENOMIC DNA]</scope>
    <source>
        <tissue evidence="2">Leaves</tissue>
    </source>
</reference>
<evidence type="ECO:0000313" key="3">
    <source>
        <dbReference type="Proteomes" id="UP001341840"/>
    </source>
</evidence>
<feature type="coiled-coil region" evidence="1">
    <location>
        <begin position="11"/>
        <end position="76"/>
    </location>
</feature>
<keyword evidence="3" id="KW-1185">Reference proteome</keyword>
<evidence type="ECO:0000256" key="1">
    <source>
        <dbReference type="SAM" id="Coils"/>
    </source>
</evidence>
<comment type="caution">
    <text evidence="2">The sequence shown here is derived from an EMBL/GenBank/DDBJ whole genome shotgun (WGS) entry which is preliminary data.</text>
</comment>
<organism evidence="2 3">
    <name type="scientific">Stylosanthes scabra</name>
    <dbReference type="NCBI Taxonomy" id="79078"/>
    <lineage>
        <taxon>Eukaryota</taxon>
        <taxon>Viridiplantae</taxon>
        <taxon>Streptophyta</taxon>
        <taxon>Embryophyta</taxon>
        <taxon>Tracheophyta</taxon>
        <taxon>Spermatophyta</taxon>
        <taxon>Magnoliopsida</taxon>
        <taxon>eudicotyledons</taxon>
        <taxon>Gunneridae</taxon>
        <taxon>Pentapetalae</taxon>
        <taxon>rosids</taxon>
        <taxon>fabids</taxon>
        <taxon>Fabales</taxon>
        <taxon>Fabaceae</taxon>
        <taxon>Papilionoideae</taxon>
        <taxon>50 kb inversion clade</taxon>
        <taxon>dalbergioids sensu lato</taxon>
        <taxon>Dalbergieae</taxon>
        <taxon>Pterocarpus clade</taxon>
        <taxon>Stylosanthes</taxon>
    </lineage>
</organism>
<proteinExistence type="predicted"/>
<gene>
    <name evidence="2" type="ORF">PIB30_026488</name>
</gene>
<evidence type="ECO:0000313" key="2">
    <source>
        <dbReference type="EMBL" id="MED6194227.1"/>
    </source>
</evidence>
<protein>
    <submittedName>
        <fullName evidence="2">Uncharacterized protein</fullName>
    </submittedName>
</protein>
<dbReference type="EMBL" id="JASCZI010211548">
    <property type="protein sequence ID" value="MED6194227.1"/>
    <property type="molecule type" value="Genomic_DNA"/>
</dbReference>
<name>A0ABU6X8L2_9FABA</name>
<accession>A0ABU6X8L2</accession>